<gene>
    <name evidence="4" type="ORF">C4B68_28075</name>
</gene>
<dbReference type="InterPro" id="IPR042070">
    <property type="entry name" value="PucR_C-HTH_sf"/>
</dbReference>
<evidence type="ECO:0000313" key="5">
    <source>
        <dbReference type="Proteomes" id="UP000238413"/>
    </source>
</evidence>
<dbReference type="Gene3D" id="1.10.10.2840">
    <property type="entry name" value="PucR C-terminal helix-turn-helix domain"/>
    <property type="match status" value="1"/>
</dbReference>
<dbReference type="Pfam" id="PF07905">
    <property type="entry name" value="PucR"/>
    <property type="match status" value="1"/>
</dbReference>
<evidence type="ECO:0000259" key="3">
    <source>
        <dbReference type="Pfam" id="PF13556"/>
    </source>
</evidence>
<sequence length="512" mass="53764">MPFRIVDLLDLPDLRLSVAAARDRLDRPIEAAHVSELLRPGAWLQGGELLMTVGLLLPMDRSACRAYVHDVDAGGASCLVLGLGHELPYQEAPAPLVEAAQEAGLPLLTVPHEVPFIAITKAVFAARAAEQRLALERAYEAQRRLTAAAASGRGLTATLEAWAQATGVGAAVTDPLGRIIASVGRGTEAALEASGDLIQRVAVRGLLGSGTSIVHSAHVEVQPLGAQRLRGLLMLTGEMDPATRLLASGLVSLLSLELERRHLADEPGRRRRCALLGQLLTEGTTAEQVRDLLAAAGLVTDAVRGIAIEPTADADDVVADLALAVPGGLARVTGGVVEAVVGGDLDVLEVLNRFAPGFPTGIGPSVPPESAASSLRQARGLLGISRIAGRPVEAQANRSGQLLLELGNRFVLSGYADAVLGALDDADPSGDLVATLATWLDTAGSWDETSRRLGVHRHTVRNRLDKVMRVTGRRLDDGDDRFDLWLAIRGRQAAQHTPTSPGAAPKQPIPPT</sequence>
<proteinExistence type="predicted"/>
<keyword evidence="5" id="KW-1185">Reference proteome</keyword>
<name>A0ABM6T394_9ACTN</name>
<protein>
    <submittedName>
        <fullName evidence="4">PucR family transcriptional regulator</fullName>
    </submittedName>
</protein>
<evidence type="ECO:0000256" key="1">
    <source>
        <dbReference type="SAM" id="MobiDB-lite"/>
    </source>
</evidence>
<accession>A0ABM6T394</accession>
<feature type="domain" description="PucR C-terminal helix-turn-helix" evidence="3">
    <location>
        <begin position="432"/>
        <end position="489"/>
    </location>
</feature>
<dbReference type="EMBL" id="CP026652">
    <property type="protein sequence ID" value="AVH61471.1"/>
    <property type="molecule type" value="Genomic_DNA"/>
</dbReference>
<evidence type="ECO:0000259" key="2">
    <source>
        <dbReference type="Pfam" id="PF07905"/>
    </source>
</evidence>
<dbReference type="PANTHER" id="PTHR33744">
    <property type="entry name" value="CARBOHYDRATE DIACID REGULATOR"/>
    <property type="match status" value="1"/>
</dbReference>
<dbReference type="Pfam" id="PF13556">
    <property type="entry name" value="HTH_30"/>
    <property type="match status" value="1"/>
</dbReference>
<dbReference type="PANTHER" id="PTHR33744:SF1">
    <property type="entry name" value="DNA-BINDING TRANSCRIPTIONAL ACTIVATOR ADER"/>
    <property type="match status" value="1"/>
</dbReference>
<dbReference type="InterPro" id="IPR012914">
    <property type="entry name" value="PucR_dom"/>
</dbReference>
<feature type="region of interest" description="Disordered" evidence="1">
    <location>
        <begin position="493"/>
        <end position="512"/>
    </location>
</feature>
<organism evidence="4 5">
    <name type="scientific">Streptomyces dengpaensis</name>
    <dbReference type="NCBI Taxonomy" id="2049881"/>
    <lineage>
        <taxon>Bacteria</taxon>
        <taxon>Bacillati</taxon>
        <taxon>Actinomycetota</taxon>
        <taxon>Actinomycetes</taxon>
        <taxon>Kitasatosporales</taxon>
        <taxon>Streptomycetaceae</taxon>
        <taxon>Streptomyces</taxon>
    </lineage>
</organism>
<feature type="domain" description="Purine catabolism PurC-like" evidence="2">
    <location>
        <begin position="7"/>
        <end position="125"/>
    </location>
</feature>
<dbReference type="InterPro" id="IPR051448">
    <property type="entry name" value="CdaR-like_regulators"/>
</dbReference>
<dbReference type="RefSeq" id="WP_099504576.1">
    <property type="nucleotide sequence ID" value="NZ_CP026652.1"/>
</dbReference>
<dbReference type="Proteomes" id="UP000238413">
    <property type="component" value="Chromosome"/>
</dbReference>
<reference evidence="4 5" key="1">
    <citation type="submission" date="2018-02" db="EMBL/GenBank/DDBJ databases">
        <title>Complete genome sequence of Streptomyces dengpaensis, the producer of angucyclines.</title>
        <authorList>
            <person name="Yumei L."/>
        </authorList>
    </citation>
    <scope>NUCLEOTIDE SEQUENCE [LARGE SCALE GENOMIC DNA]</scope>
    <source>
        <strain evidence="4 5">XZHG99</strain>
    </source>
</reference>
<dbReference type="InterPro" id="IPR025736">
    <property type="entry name" value="PucR_C-HTH_dom"/>
</dbReference>
<evidence type="ECO:0000313" key="4">
    <source>
        <dbReference type="EMBL" id="AVH61471.1"/>
    </source>
</evidence>